<evidence type="ECO:0000256" key="7">
    <source>
        <dbReference type="ARBA" id="ARBA00038093"/>
    </source>
</evidence>
<comment type="similarity">
    <text evidence="7 8">Belongs to the PINc/VapC protein family.</text>
</comment>
<evidence type="ECO:0000313" key="10">
    <source>
        <dbReference type="EMBL" id="PZQ74412.1"/>
    </source>
</evidence>
<dbReference type="InterPro" id="IPR029060">
    <property type="entry name" value="PIN-like_dom_sf"/>
</dbReference>
<evidence type="ECO:0000256" key="4">
    <source>
        <dbReference type="ARBA" id="ARBA00022723"/>
    </source>
</evidence>
<keyword evidence="4 8" id="KW-0479">Metal-binding</keyword>
<dbReference type="HAMAP" id="MF_00265">
    <property type="entry name" value="VapC_Nob1"/>
    <property type="match status" value="1"/>
</dbReference>
<comment type="caution">
    <text evidence="10">The sequence shown here is derived from an EMBL/GenBank/DDBJ whole genome shotgun (WGS) entry which is preliminary data.</text>
</comment>
<keyword evidence="2 8" id="KW-1277">Toxin-antitoxin system</keyword>
<dbReference type="PANTHER" id="PTHR33653:SF1">
    <property type="entry name" value="RIBONUCLEASE VAPC2"/>
    <property type="match status" value="1"/>
</dbReference>
<organism evidence="10 11">
    <name type="scientific">Variovorax paradoxus</name>
    <dbReference type="NCBI Taxonomy" id="34073"/>
    <lineage>
        <taxon>Bacteria</taxon>
        <taxon>Pseudomonadati</taxon>
        <taxon>Pseudomonadota</taxon>
        <taxon>Betaproteobacteria</taxon>
        <taxon>Burkholderiales</taxon>
        <taxon>Comamonadaceae</taxon>
        <taxon>Variovorax</taxon>
    </lineage>
</organism>
<dbReference type="AlphaFoldDB" id="A0A2W5QAK8"/>
<evidence type="ECO:0000313" key="11">
    <source>
        <dbReference type="Proteomes" id="UP000249135"/>
    </source>
</evidence>
<comment type="function">
    <text evidence="8">Toxic component of a toxin-antitoxin (TA) system. An RNase.</text>
</comment>
<feature type="binding site" evidence="8">
    <location>
        <position position="102"/>
    </location>
    <ligand>
        <name>Mg(2+)</name>
        <dbReference type="ChEBI" id="CHEBI:18420"/>
    </ligand>
</feature>
<dbReference type="InterPro" id="IPR002716">
    <property type="entry name" value="PIN_dom"/>
</dbReference>
<evidence type="ECO:0000256" key="5">
    <source>
        <dbReference type="ARBA" id="ARBA00022801"/>
    </source>
</evidence>
<sequence length="136" mass="15060">MYLLDTNVISELRQGKPAPSEAVRRWAAGQPTHLLYLSAVTLLELDIGVRRMERKDAAQGAVLRRWSEAVAREFQGRVLPFTGTTALVCAGLHVPNPRSFRDSMIAATAMEHGFIVATRNVADFADTGAKWLDPWI</sequence>
<proteinExistence type="inferred from homology"/>
<reference evidence="10 11" key="1">
    <citation type="submission" date="2017-08" db="EMBL/GenBank/DDBJ databases">
        <title>Infants hospitalized years apart are colonized by the same room-sourced microbial strains.</title>
        <authorList>
            <person name="Brooks B."/>
            <person name="Olm M.R."/>
            <person name="Firek B.A."/>
            <person name="Baker R."/>
            <person name="Thomas B.C."/>
            <person name="Morowitz M.J."/>
            <person name="Banfield J.F."/>
        </authorList>
    </citation>
    <scope>NUCLEOTIDE SEQUENCE [LARGE SCALE GENOMIC DNA]</scope>
    <source>
        <strain evidence="10">S2_005_003_R2_41</strain>
    </source>
</reference>
<evidence type="ECO:0000256" key="6">
    <source>
        <dbReference type="ARBA" id="ARBA00022842"/>
    </source>
</evidence>
<dbReference type="Proteomes" id="UP000249135">
    <property type="component" value="Unassembled WGS sequence"/>
</dbReference>
<dbReference type="GO" id="GO:0016787">
    <property type="term" value="F:hydrolase activity"/>
    <property type="evidence" value="ECO:0007669"/>
    <property type="project" value="UniProtKB-KW"/>
</dbReference>
<feature type="binding site" evidence="8">
    <location>
        <position position="5"/>
    </location>
    <ligand>
        <name>Mg(2+)</name>
        <dbReference type="ChEBI" id="CHEBI:18420"/>
    </ligand>
</feature>
<gene>
    <name evidence="8" type="primary">vapC</name>
    <name evidence="10" type="ORF">DI563_12335</name>
</gene>
<dbReference type="GO" id="GO:0004540">
    <property type="term" value="F:RNA nuclease activity"/>
    <property type="evidence" value="ECO:0007669"/>
    <property type="project" value="InterPro"/>
</dbReference>
<keyword evidence="5 8" id="KW-0378">Hydrolase</keyword>
<dbReference type="InterPro" id="IPR050556">
    <property type="entry name" value="Type_II_TA_system_RNase"/>
</dbReference>
<accession>A0A2W5QAK8</accession>
<dbReference type="InterPro" id="IPR022907">
    <property type="entry name" value="VapC_family"/>
</dbReference>
<keyword evidence="3 8" id="KW-0540">Nuclease</keyword>
<keyword evidence="6 8" id="KW-0460">Magnesium</keyword>
<protein>
    <recommendedName>
        <fullName evidence="8">Ribonuclease VapC</fullName>
        <shortName evidence="8">RNase VapC</shortName>
        <ecNumber evidence="8">3.1.-.-</ecNumber>
    </recommendedName>
    <alternativeName>
        <fullName evidence="8">Toxin VapC</fullName>
    </alternativeName>
</protein>
<dbReference type="PANTHER" id="PTHR33653">
    <property type="entry name" value="RIBONUCLEASE VAPC2"/>
    <property type="match status" value="1"/>
</dbReference>
<evidence type="ECO:0000256" key="2">
    <source>
        <dbReference type="ARBA" id="ARBA00022649"/>
    </source>
</evidence>
<keyword evidence="8" id="KW-0800">Toxin</keyword>
<comment type="cofactor">
    <cofactor evidence="1 8">
        <name>Mg(2+)</name>
        <dbReference type="ChEBI" id="CHEBI:18420"/>
    </cofactor>
</comment>
<evidence type="ECO:0000256" key="8">
    <source>
        <dbReference type="HAMAP-Rule" id="MF_00265"/>
    </source>
</evidence>
<evidence type="ECO:0000259" key="9">
    <source>
        <dbReference type="Pfam" id="PF01850"/>
    </source>
</evidence>
<evidence type="ECO:0000256" key="1">
    <source>
        <dbReference type="ARBA" id="ARBA00001946"/>
    </source>
</evidence>
<dbReference type="SUPFAM" id="SSF88723">
    <property type="entry name" value="PIN domain-like"/>
    <property type="match status" value="1"/>
</dbReference>
<dbReference type="Gene3D" id="3.40.50.1010">
    <property type="entry name" value="5'-nuclease"/>
    <property type="match status" value="1"/>
</dbReference>
<dbReference type="Pfam" id="PF01850">
    <property type="entry name" value="PIN"/>
    <property type="match status" value="1"/>
</dbReference>
<dbReference type="GO" id="GO:0000287">
    <property type="term" value="F:magnesium ion binding"/>
    <property type="evidence" value="ECO:0007669"/>
    <property type="project" value="UniProtKB-UniRule"/>
</dbReference>
<name>A0A2W5QAK8_VARPD</name>
<dbReference type="CDD" id="cd18746">
    <property type="entry name" value="PIN_VapC4-5_FitB-like"/>
    <property type="match status" value="1"/>
</dbReference>
<dbReference type="GO" id="GO:0090729">
    <property type="term" value="F:toxin activity"/>
    <property type="evidence" value="ECO:0007669"/>
    <property type="project" value="UniProtKB-KW"/>
</dbReference>
<dbReference type="EMBL" id="QFPP01000131">
    <property type="protein sequence ID" value="PZQ74412.1"/>
    <property type="molecule type" value="Genomic_DNA"/>
</dbReference>
<evidence type="ECO:0000256" key="3">
    <source>
        <dbReference type="ARBA" id="ARBA00022722"/>
    </source>
</evidence>
<feature type="domain" description="PIN" evidence="9">
    <location>
        <begin position="2"/>
        <end position="127"/>
    </location>
</feature>
<dbReference type="EC" id="3.1.-.-" evidence="8"/>